<proteinExistence type="predicted"/>
<keyword evidence="1" id="KW-0812">Transmembrane</keyword>
<dbReference type="OrthoDB" id="9805474at2"/>
<dbReference type="Gene3D" id="3.20.20.450">
    <property type="entry name" value="EAL domain"/>
    <property type="match status" value="1"/>
</dbReference>
<keyword evidence="4" id="KW-1185">Reference proteome</keyword>
<dbReference type="CDD" id="cd01948">
    <property type="entry name" value="EAL"/>
    <property type="match status" value="1"/>
</dbReference>
<dbReference type="STRING" id="163.SAMN04487775_10852"/>
<feature type="transmembrane region" description="Helical" evidence="1">
    <location>
        <begin position="77"/>
        <end position="96"/>
    </location>
</feature>
<name>A0A1H8ZZD1_9SPIR</name>
<dbReference type="InterPro" id="IPR050706">
    <property type="entry name" value="Cyclic-di-GMP_PDE-like"/>
</dbReference>
<dbReference type="PANTHER" id="PTHR33121:SF79">
    <property type="entry name" value="CYCLIC DI-GMP PHOSPHODIESTERASE PDED-RELATED"/>
    <property type="match status" value="1"/>
</dbReference>
<dbReference type="InterPro" id="IPR001633">
    <property type="entry name" value="EAL_dom"/>
</dbReference>
<feature type="transmembrane region" description="Helical" evidence="1">
    <location>
        <begin position="41"/>
        <end position="65"/>
    </location>
</feature>
<dbReference type="PROSITE" id="PS50883">
    <property type="entry name" value="EAL"/>
    <property type="match status" value="1"/>
</dbReference>
<keyword evidence="1" id="KW-1133">Transmembrane helix</keyword>
<dbReference type="PANTHER" id="PTHR33121">
    <property type="entry name" value="CYCLIC DI-GMP PHOSPHODIESTERASE PDEF"/>
    <property type="match status" value="1"/>
</dbReference>
<evidence type="ECO:0000313" key="4">
    <source>
        <dbReference type="Proteomes" id="UP000182360"/>
    </source>
</evidence>
<evidence type="ECO:0000256" key="1">
    <source>
        <dbReference type="SAM" id="Phobius"/>
    </source>
</evidence>
<feature type="transmembrane region" description="Helical" evidence="1">
    <location>
        <begin position="108"/>
        <end position="130"/>
    </location>
</feature>
<feature type="transmembrane region" description="Helical" evidence="1">
    <location>
        <begin position="12"/>
        <end position="34"/>
    </location>
</feature>
<dbReference type="EMBL" id="FOFU01000001">
    <property type="protein sequence ID" value="SEP69621.1"/>
    <property type="molecule type" value="Genomic_DNA"/>
</dbReference>
<evidence type="ECO:0000259" key="2">
    <source>
        <dbReference type="PROSITE" id="PS50883"/>
    </source>
</evidence>
<keyword evidence="1" id="KW-0472">Membrane</keyword>
<feature type="transmembrane region" description="Helical" evidence="1">
    <location>
        <begin position="176"/>
        <end position="195"/>
    </location>
</feature>
<accession>A0A1H8ZZD1</accession>
<dbReference type="Pfam" id="PF00563">
    <property type="entry name" value="EAL"/>
    <property type="match status" value="1"/>
</dbReference>
<dbReference type="GO" id="GO:0071111">
    <property type="term" value="F:cyclic-guanylate-specific phosphodiesterase activity"/>
    <property type="evidence" value="ECO:0007669"/>
    <property type="project" value="InterPro"/>
</dbReference>
<dbReference type="InterPro" id="IPR035919">
    <property type="entry name" value="EAL_sf"/>
</dbReference>
<dbReference type="SMART" id="SM00052">
    <property type="entry name" value="EAL"/>
    <property type="match status" value="1"/>
</dbReference>
<evidence type="ECO:0000313" key="3">
    <source>
        <dbReference type="EMBL" id="SEP69621.1"/>
    </source>
</evidence>
<dbReference type="AlphaFoldDB" id="A0A1H8ZZD1"/>
<dbReference type="Proteomes" id="UP000182360">
    <property type="component" value="Unassembled WGS sequence"/>
</dbReference>
<gene>
    <name evidence="3" type="ORF">SAMN04487977_101144</name>
</gene>
<protein>
    <submittedName>
        <fullName evidence="3">EAL domain, c-di-GMP-specific phosphodiesterase class I (Or its enzymatically inactive variant)</fullName>
    </submittedName>
</protein>
<reference evidence="3 4" key="1">
    <citation type="submission" date="2016-10" db="EMBL/GenBank/DDBJ databases">
        <authorList>
            <person name="de Groot N.N."/>
        </authorList>
    </citation>
    <scope>NUCLEOTIDE SEQUENCE [LARGE SCALE GENOMIC DNA]</scope>
    <source>
        <strain evidence="3 4">B25</strain>
    </source>
</reference>
<feature type="transmembrane region" description="Helical" evidence="1">
    <location>
        <begin position="150"/>
        <end position="169"/>
    </location>
</feature>
<feature type="domain" description="EAL" evidence="2">
    <location>
        <begin position="386"/>
        <end position="639"/>
    </location>
</feature>
<organism evidence="3 4">
    <name type="scientific">Treponema bryantii</name>
    <dbReference type="NCBI Taxonomy" id="163"/>
    <lineage>
        <taxon>Bacteria</taxon>
        <taxon>Pseudomonadati</taxon>
        <taxon>Spirochaetota</taxon>
        <taxon>Spirochaetia</taxon>
        <taxon>Spirochaetales</taxon>
        <taxon>Treponemataceae</taxon>
        <taxon>Treponema</taxon>
    </lineage>
</organism>
<dbReference type="RefSeq" id="WP_074639972.1">
    <property type="nucleotide sequence ID" value="NZ_FOFU01000001.1"/>
</dbReference>
<dbReference type="SUPFAM" id="SSF141868">
    <property type="entry name" value="EAL domain-like"/>
    <property type="match status" value="1"/>
</dbReference>
<sequence length="643" mass="73849">MEFGVSDYYVIGELITCWGAFLIGVNTILSYALYDKRQRFFLYAALATFFCAAVNMVSVYCIAHYTELSHSFCTLITSLYFFTLLISPFIMISYVCDMAFQNKRKKKVFNSVLGAVQTLYFLLVIINVKTGWIFHYDDVEGYIRGPIKNITYLLACGYGVILAVTVIILRKNIARRIFWVFIFYPFISIYFVIIQYLFPKILLTGVASFTSLLFAYVTIQSYTMEINIRTGLMTESRLRKRIHIQHKGGVLYVMTIDNINMIQSCLDASELNQLYLQLGEIFMTYFQRNSYILSMNRFAAIGHSVDEVHQKSQRIMEDIKKLSSDINSVIPIPIESYSAALEFGKDDNDYDSMMDLINNLLVRTKAAQLKSLQICDESVFADRERKRCIYKILKRELTLESEQFQVWFQPIYSIDNKKFEYMEALSRLRNTELGDIPPQEFVQVAENRGLIEMLGFVAFEKVCKFISDNRDTVNAVSINFSVYQMMNPNVVENVLNTISRFSLLPSNIIMEITESIFIDNYELVMHNMLALARAGVKFYLDDFGTGYSNLTNVISLPFSTIKMDRSLVLAMEEGQKGVSLFFDLVSTFKGVGFKILVEGVETNNQNYLVERAGVDYIQGFLYSRPLPAVECIELLKRTAASVN</sequence>